<reference evidence="2" key="1">
    <citation type="journal article" date="2022" name="Front. Microbiol.">
        <title>New perspectives on an old grouping: The genomic and phenotypic variability of Oxalobacter formigenes and the implications for calcium oxalate stone prevention.</title>
        <authorList>
            <person name="Chmiel J.A."/>
            <person name="Carr C."/>
            <person name="Stuivenberg G.A."/>
            <person name="Venema R."/>
            <person name="Chanyi R.M."/>
            <person name="Al K.F."/>
            <person name="Giguere D."/>
            <person name="Say H."/>
            <person name="Akouris P.P."/>
            <person name="Dominguez Romero S.A."/>
            <person name="Kwong A."/>
            <person name="Tai V."/>
            <person name="Koval S.F."/>
            <person name="Razvi H."/>
            <person name="Bjazevic J."/>
            <person name="Burton J.P."/>
        </authorList>
    </citation>
    <scope>NUCLEOTIDE SEQUENCE</scope>
    <source>
        <strain evidence="2">WoOx3</strain>
    </source>
</reference>
<name>A0A9E9LXJ4_9BURK</name>
<feature type="transmembrane region" description="Helical" evidence="1">
    <location>
        <begin position="12"/>
        <end position="29"/>
    </location>
</feature>
<dbReference type="Proteomes" id="UP001156215">
    <property type="component" value="Chromosome"/>
</dbReference>
<accession>A0A9E9LXJ4</accession>
<dbReference type="KEGG" id="ovb:NB640_12885"/>
<keyword evidence="1" id="KW-0472">Membrane</keyword>
<organism evidence="2 3">
    <name type="scientific">Oxalobacter vibrioformis</name>
    <dbReference type="NCBI Taxonomy" id="933080"/>
    <lineage>
        <taxon>Bacteria</taxon>
        <taxon>Pseudomonadati</taxon>
        <taxon>Pseudomonadota</taxon>
        <taxon>Betaproteobacteria</taxon>
        <taxon>Burkholderiales</taxon>
        <taxon>Oxalobacteraceae</taxon>
        <taxon>Oxalobacter</taxon>
    </lineage>
</organism>
<protein>
    <submittedName>
        <fullName evidence="2">Uncharacterized protein</fullName>
    </submittedName>
</protein>
<evidence type="ECO:0000313" key="2">
    <source>
        <dbReference type="EMBL" id="WAW10091.1"/>
    </source>
</evidence>
<dbReference type="RefSeq" id="WP_269309089.1">
    <property type="nucleotide sequence ID" value="NZ_CP098242.1"/>
</dbReference>
<proteinExistence type="predicted"/>
<keyword evidence="1" id="KW-1133">Transmembrane helix</keyword>
<evidence type="ECO:0000313" key="3">
    <source>
        <dbReference type="Proteomes" id="UP001156215"/>
    </source>
</evidence>
<dbReference type="EMBL" id="CP098242">
    <property type="protein sequence ID" value="WAW10091.1"/>
    <property type="molecule type" value="Genomic_DNA"/>
</dbReference>
<sequence>MNLKTIRNTLPFFWKLYIVCMFFAALRMGEPDWEWEPASISPWPAFIVSAQEVPLQDTDVIVARSASLPH</sequence>
<keyword evidence="3" id="KW-1185">Reference proteome</keyword>
<evidence type="ECO:0000256" key="1">
    <source>
        <dbReference type="SAM" id="Phobius"/>
    </source>
</evidence>
<keyword evidence="1" id="KW-0812">Transmembrane</keyword>
<gene>
    <name evidence="2" type="ORF">NB640_12885</name>
</gene>
<dbReference type="AlphaFoldDB" id="A0A9E9LXJ4"/>